<dbReference type="EMBL" id="MN740634">
    <property type="protein sequence ID" value="QHU36271.1"/>
    <property type="molecule type" value="Genomic_DNA"/>
</dbReference>
<protein>
    <submittedName>
        <fullName evidence="1">Uncharacterized protein</fullName>
    </submittedName>
</protein>
<evidence type="ECO:0000313" key="1">
    <source>
        <dbReference type="EMBL" id="QHU36271.1"/>
    </source>
</evidence>
<name>A0A6C0M2P6_9ZZZZ</name>
<dbReference type="AlphaFoldDB" id="A0A6C0M2P6"/>
<reference evidence="1" key="1">
    <citation type="journal article" date="2020" name="Nature">
        <title>Giant virus diversity and host interactions through global metagenomics.</title>
        <authorList>
            <person name="Schulz F."/>
            <person name="Roux S."/>
            <person name="Paez-Espino D."/>
            <person name="Jungbluth S."/>
            <person name="Walsh D.A."/>
            <person name="Denef V.J."/>
            <person name="McMahon K.D."/>
            <person name="Konstantinidis K.T."/>
            <person name="Eloe-Fadrosh E.A."/>
            <person name="Kyrpides N.C."/>
            <person name="Woyke T."/>
        </authorList>
    </citation>
    <scope>NUCLEOTIDE SEQUENCE</scope>
    <source>
        <strain evidence="1">GVMAG-S-1035124-57</strain>
    </source>
</reference>
<proteinExistence type="predicted"/>
<dbReference type="InterPro" id="IPR043977">
    <property type="entry name" value="DUF5759"/>
</dbReference>
<accession>A0A6C0M2P6</accession>
<dbReference type="Pfam" id="PF19063">
    <property type="entry name" value="DUF5759"/>
    <property type="match status" value="1"/>
</dbReference>
<organism evidence="1">
    <name type="scientific">viral metagenome</name>
    <dbReference type="NCBI Taxonomy" id="1070528"/>
    <lineage>
        <taxon>unclassified sequences</taxon>
        <taxon>metagenomes</taxon>
        <taxon>organismal metagenomes</taxon>
    </lineage>
</organism>
<sequence length="205" mass="23565">MDNIFSSRNEENRESVEKLNLDELYEQKKQEDLAKLYTFNRILTRVHDKIKVASRQKNSQQFCWYLVPEMLMGVPNYDKNGCISYIMSKLQENDFIVRYTHPNLLFISWKHYVPNYVRTEIKKKTGTVIDKFGNYVSDADADADAGANANANAVGNADVNTMIFNKKGAATTKKPAGDFKPIASYKPTGNLIYNQDLFKKIEDRI</sequence>